<evidence type="ECO:0000256" key="4">
    <source>
        <dbReference type="ARBA" id="ARBA00022692"/>
    </source>
</evidence>
<comment type="subcellular location">
    <subcellularLocation>
        <location evidence="1 8">Cell outer membrane</location>
        <topology evidence="1 8">Multi-pass membrane protein</topology>
    </subcellularLocation>
</comment>
<dbReference type="OrthoDB" id="9768177at2"/>
<evidence type="ECO:0000313" key="13">
    <source>
        <dbReference type="EMBL" id="ANH79648.1"/>
    </source>
</evidence>
<accession>A0A1A9HW65</accession>
<dbReference type="InterPro" id="IPR037066">
    <property type="entry name" value="Plug_dom_sf"/>
</dbReference>
<keyword evidence="4 8" id="KW-0812">Transmembrane</keyword>
<feature type="domain" description="TonB-dependent receptor plug" evidence="12">
    <location>
        <begin position="119"/>
        <end position="228"/>
    </location>
</feature>
<dbReference type="InterPro" id="IPR039426">
    <property type="entry name" value="TonB-dep_rcpt-like"/>
</dbReference>
<dbReference type="STRING" id="1176587.A8C56_00465"/>
<dbReference type="InterPro" id="IPR036942">
    <property type="entry name" value="Beta-barrel_TonB_sf"/>
</dbReference>
<evidence type="ECO:0000259" key="12">
    <source>
        <dbReference type="Pfam" id="PF07715"/>
    </source>
</evidence>
<evidence type="ECO:0000256" key="5">
    <source>
        <dbReference type="ARBA" id="ARBA00023077"/>
    </source>
</evidence>
<comment type="similarity">
    <text evidence="8 9">Belongs to the TonB-dependent receptor family.</text>
</comment>
<dbReference type="AlphaFoldDB" id="A0A1A9HW65"/>
<dbReference type="Pfam" id="PF00593">
    <property type="entry name" value="TonB_dep_Rec_b-barrel"/>
    <property type="match status" value="1"/>
</dbReference>
<dbReference type="PROSITE" id="PS52016">
    <property type="entry name" value="TONB_DEPENDENT_REC_3"/>
    <property type="match status" value="1"/>
</dbReference>
<sequence>MKNKTPRKILLALLGVFWAVSAFSQTKTITGKVTDEKGMAVPGASILEKKSQTGTAADADGNFQITVPGNTTSVEVSAIGFITQNVAISGTEPLTIVLKEEQKSDLNEVVVIGYGTARKKDVTGAVANVSSKEFNQGPITNPMQQIAGKVSGVVITQPSGDPNQNISIRLRGQTSLAGNQAPLIVVDGVQLPDPNQISSISPADIVTYDILKDASATAIYGARGANGVILISTKKGAAGKAVIDYTGTIGFDKNAKKYDLLNAKEFTDAGGTTDNFAGGSTLRNGNTDWVDAITRTAPTTSHNVGISGGTGGFTYHGSLSYLKNEGIVINSGKEMYGLNFNAQQKALNNKLVINLGINANRAIRKWTDFNIFYYVLQMAPIAPVYDSTGAYYAFRNDYDIYNPVPLQEMRLNQSRDQTNLWNGSIDYEIIDGLKLGAAGSMSFFNRQTDAYTPVLPGYGNINSGSKYSENNDSKRGELHAFYVKSFGKHNINATGVYEYNYFTYDNSNAAGENYLYDPNQNNNLGGGNPAKNTIASYKNAYRLISFMGRIMYNYDARYYLTASLRRDGSSKFGINHQWGYFPSVSAAWRLSQEEFIKYIGWINELKLSAGWGRTGNSDALTPYQTLLLLGGSGTFYNPATPSFNYRTAYSPSQNANPDLRWETRQGANFQLDFALFRNRFSGNINVFSDKTKDLLYNYTVPTPPFFVNNIWANVGDLTNKGLEIQLNGDIIRGEQVNWSLGGQISFVKTKVQSLAGTYNGYDLNTDHIPAGYAVGRGLSNSPITYLQVGYSPYVFYLPHYVGLDDKGKELFDDGKGGTVGKDALNNDMKRYIDPAPKFTYGINNSISYKKLSLNFFLRGVSGLKNFNNTRMLIDNIGNLKNGNTTKTGLESGDKDDKVASDKWLQNASFLRMDNATLSYTIGKVSDHFDNLRVFVTGNNLFVITKYKGLDPEIQVTGTNNSYIDMFNADNAYYKARSFSLGVNISIK</sequence>
<protein>
    <recommendedName>
        <fullName evidence="15">SusC/RagA family TonB-linked outer membrane protein</fullName>
    </recommendedName>
</protein>
<dbReference type="NCBIfam" id="TIGR04057">
    <property type="entry name" value="SusC_RagA_signa"/>
    <property type="match status" value="1"/>
</dbReference>
<dbReference type="Gene3D" id="2.40.170.20">
    <property type="entry name" value="TonB-dependent receptor, beta-barrel domain"/>
    <property type="match status" value="1"/>
</dbReference>
<dbReference type="InterPro" id="IPR012910">
    <property type="entry name" value="Plug_dom"/>
</dbReference>
<feature type="chain" id="PRO_5008389528" description="SusC/RagA family TonB-linked outer membrane protein" evidence="10">
    <location>
        <begin position="25"/>
        <end position="987"/>
    </location>
</feature>
<keyword evidence="10" id="KW-0732">Signal</keyword>
<dbReference type="InterPro" id="IPR008969">
    <property type="entry name" value="CarboxyPept-like_regulatory"/>
</dbReference>
<dbReference type="Proteomes" id="UP000077667">
    <property type="component" value="Chromosome"/>
</dbReference>
<keyword evidence="6 8" id="KW-0472">Membrane</keyword>
<keyword evidence="14" id="KW-1185">Reference proteome</keyword>
<evidence type="ECO:0000256" key="1">
    <source>
        <dbReference type="ARBA" id="ARBA00004571"/>
    </source>
</evidence>
<evidence type="ECO:0000256" key="3">
    <source>
        <dbReference type="ARBA" id="ARBA00022452"/>
    </source>
</evidence>
<keyword evidence="7 8" id="KW-0998">Cell outer membrane</keyword>
<dbReference type="SUPFAM" id="SSF49464">
    <property type="entry name" value="Carboxypeptidase regulatory domain-like"/>
    <property type="match status" value="1"/>
</dbReference>
<dbReference type="EMBL" id="CP015772">
    <property type="protein sequence ID" value="ANH79648.1"/>
    <property type="molecule type" value="Genomic_DNA"/>
</dbReference>
<dbReference type="InterPro" id="IPR023997">
    <property type="entry name" value="TonB-dep_OMP_SusC/RagA_CS"/>
</dbReference>
<evidence type="ECO:0000256" key="2">
    <source>
        <dbReference type="ARBA" id="ARBA00022448"/>
    </source>
</evidence>
<dbReference type="RefSeq" id="WP_067750657.1">
    <property type="nucleotide sequence ID" value="NZ_CP015772.1"/>
</dbReference>
<dbReference type="Pfam" id="PF07715">
    <property type="entry name" value="Plug"/>
    <property type="match status" value="1"/>
</dbReference>
<feature type="signal peptide" evidence="10">
    <location>
        <begin position="1"/>
        <end position="24"/>
    </location>
</feature>
<dbReference type="Gene3D" id="2.170.130.10">
    <property type="entry name" value="TonB-dependent receptor, plug domain"/>
    <property type="match status" value="1"/>
</dbReference>
<evidence type="ECO:0000256" key="9">
    <source>
        <dbReference type="RuleBase" id="RU003357"/>
    </source>
</evidence>
<dbReference type="KEGG" id="nia:A8C56_00465"/>
<dbReference type="InterPro" id="IPR023996">
    <property type="entry name" value="TonB-dep_OMP_SusC/RagA"/>
</dbReference>
<evidence type="ECO:0000259" key="11">
    <source>
        <dbReference type="Pfam" id="PF00593"/>
    </source>
</evidence>
<gene>
    <name evidence="13" type="ORF">A8C56_00465</name>
</gene>
<evidence type="ECO:0000256" key="10">
    <source>
        <dbReference type="SAM" id="SignalP"/>
    </source>
</evidence>
<dbReference type="InterPro" id="IPR000531">
    <property type="entry name" value="Beta-barrel_TonB"/>
</dbReference>
<keyword evidence="3 8" id="KW-1134">Transmembrane beta strand</keyword>
<dbReference type="NCBIfam" id="TIGR04056">
    <property type="entry name" value="OMP_RagA_SusC"/>
    <property type="match status" value="1"/>
</dbReference>
<name>A0A1A9HW65_9BACT</name>
<keyword evidence="5 9" id="KW-0798">TonB box</keyword>
<organism evidence="13 14">
    <name type="scientific">Niabella ginsenosidivorans</name>
    <dbReference type="NCBI Taxonomy" id="1176587"/>
    <lineage>
        <taxon>Bacteria</taxon>
        <taxon>Pseudomonadati</taxon>
        <taxon>Bacteroidota</taxon>
        <taxon>Chitinophagia</taxon>
        <taxon>Chitinophagales</taxon>
        <taxon>Chitinophagaceae</taxon>
        <taxon>Niabella</taxon>
    </lineage>
</organism>
<dbReference type="Pfam" id="PF13715">
    <property type="entry name" value="CarbopepD_reg_2"/>
    <property type="match status" value="1"/>
</dbReference>
<dbReference type="GO" id="GO:0009279">
    <property type="term" value="C:cell outer membrane"/>
    <property type="evidence" value="ECO:0007669"/>
    <property type="project" value="UniProtKB-SubCell"/>
</dbReference>
<keyword evidence="2 8" id="KW-0813">Transport</keyword>
<evidence type="ECO:0000256" key="7">
    <source>
        <dbReference type="ARBA" id="ARBA00023237"/>
    </source>
</evidence>
<evidence type="ECO:0000256" key="8">
    <source>
        <dbReference type="PROSITE-ProRule" id="PRU01360"/>
    </source>
</evidence>
<evidence type="ECO:0000313" key="14">
    <source>
        <dbReference type="Proteomes" id="UP000077667"/>
    </source>
</evidence>
<dbReference type="Gene3D" id="2.60.40.1120">
    <property type="entry name" value="Carboxypeptidase-like, regulatory domain"/>
    <property type="match status" value="1"/>
</dbReference>
<feature type="domain" description="TonB-dependent receptor-like beta-barrel" evidence="11">
    <location>
        <begin position="386"/>
        <end position="940"/>
    </location>
</feature>
<evidence type="ECO:0008006" key="15">
    <source>
        <dbReference type="Google" id="ProtNLM"/>
    </source>
</evidence>
<proteinExistence type="inferred from homology"/>
<evidence type="ECO:0000256" key="6">
    <source>
        <dbReference type="ARBA" id="ARBA00023136"/>
    </source>
</evidence>
<reference evidence="13 14" key="1">
    <citation type="submission" date="2016-05" db="EMBL/GenBank/DDBJ databases">
        <title>Niabella ginsenosidivorans BS26 whole genome sequencing.</title>
        <authorList>
            <person name="Im W.T."/>
            <person name="Siddiqi M.Z."/>
        </authorList>
    </citation>
    <scope>NUCLEOTIDE SEQUENCE [LARGE SCALE GENOMIC DNA]</scope>
    <source>
        <strain evidence="13 14">BS26</strain>
    </source>
</reference>
<dbReference type="SUPFAM" id="SSF56935">
    <property type="entry name" value="Porins"/>
    <property type="match status" value="1"/>
</dbReference>